<dbReference type="RefSeq" id="XP_008611674.1">
    <property type="nucleotide sequence ID" value="XM_008613452.1"/>
</dbReference>
<reference evidence="7 8" key="1">
    <citation type="submission" date="2012-04" db="EMBL/GenBank/DDBJ databases">
        <title>The Genome Sequence of Saprolegnia declina VS20.</title>
        <authorList>
            <consortium name="The Broad Institute Genome Sequencing Platform"/>
            <person name="Russ C."/>
            <person name="Nusbaum C."/>
            <person name="Tyler B."/>
            <person name="van West P."/>
            <person name="Dieguez-Uribeondo J."/>
            <person name="de Bruijn I."/>
            <person name="Tripathy S."/>
            <person name="Jiang R."/>
            <person name="Young S.K."/>
            <person name="Zeng Q."/>
            <person name="Gargeya S."/>
            <person name="Fitzgerald M."/>
            <person name="Haas B."/>
            <person name="Abouelleil A."/>
            <person name="Alvarado L."/>
            <person name="Arachchi H.M."/>
            <person name="Berlin A."/>
            <person name="Chapman S.B."/>
            <person name="Goldberg J."/>
            <person name="Griggs A."/>
            <person name="Gujja S."/>
            <person name="Hansen M."/>
            <person name="Howarth C."/>
            <person name="Imamovic A."/>
            <person name="Larimer J."/>
            <person name="McCowen C."/>
            <person name="Montmayeur A."/>
            <person name="Murphy C."/>
            <person name="Neiman D."/>
            <person name="Pearson M."/>
            <person name="Priest M."/>
            <person name="Roberts A."/>
            <person name="Saif S."/>
            <person name="Shea T."/>
            <person name="Sisk P."/>
            <person name="Sykes S."/>
            <person name="Wortman J."/>
            <person name="Nusbaum C."/>
            <person name="Birren B."/>
        </authorList>
    </citation>
    <scope>NUCLEOTIDE SEQUENCE [LARGE SCALE GENOMIC DNA]</scope>
    <source>
        <strain evidence="7 8">VS20</strain>
    </source>
</reference>
<dbReference type="eggNOG" id="KOG2435">
    <property type="taxonomic scope" value="Eukaryota"/>
</dbReference>
<dbReference type="SUPFAM" id="SSF49785">
    <property type="entry name" value="Galactose-binding domain-like"/>
    <property type="match status" value="1"/>
</dbReference>
<dbReference type="AlphaFoldDB" id="T0RWR1"/>
<dbReference type="InterPro" id="IPR039131">
    <property type="entry name" value="NDUFAF1"/>
</dbReference>
<dbReference type="InterPro" id="IPR013857">
    <property type="entry name" value="NADH-UbQ_OxRdtase-assoc_prot30"/>
</dbReference>
<organism evidence="7 8">
    <name type="scientific">Saprolegnia diclina (strain VS20)</name>
    <dbReference type="NCBI Taxonomy" id="1156394"/>
    <lineage>
        <taxon>Eukaryota</taxon>
        <taxon>Sar</taxon>
        <taxon>Stramenopiles</taxon>
        <taxon>Oomycota</taxon>
        <taxon>Saprolegniomycetes</taxon>
        <taxon>Saprolegniales</taxon>
        <taxon>Saprolegniaceae</taxon>
        <taxon>Saprolegnia</taxon>
    </lineage>
</organism>
<feature type="domain" description="NADH:ubiquinone oxidoreductase intermediate-associated protein 30" evidence="6">
    <location>
        <begin position="38"/>
        <end position="212"/>
    </location>
</feature>
<keyword evidence="3" id="KW-0496">Mitochondrion</keyword>
<feature type="region of interest" description="Disordered" evidence="5">
    <location>
        <begin position="237"/>
        <end position="270"/>
    </location>
</feature>
<evidence type="ECO:0000256" key="1">
    <source>
        <dbReference type="ARBA" id="ARBA00004173"/>
    </source>
</evidence>
<dbReference type="GO" id="GO:0005739">
    <property type="term" value="C:mitochondrion"/>
    <property type="evidence" value="ECO:0007669"/>
    <property type="project" value="UniProtKB-SubCell"/>
</dbReference>
<dbReference type="GeneID" id="19948334"/>
<proteinExistence type="inferred from homology"/>
<dbReference type="GO" id="GO:0006120">
    <property type="term" value="P:mitochondrial electron transport, NADH to ubiquinone"/>
    <property type="evidence" value="ECO:0007669"/>
    <property type="project" value="TreeGrafter"/>
</dbReference>
<keyword evidence="4" id="KW-0143">Chaperone</keyword>
<dbReference type="InParanoid" id="T0RWR1"/>
<dbReference type="VEuPathDB" id="FungiDB:SDRG_07607"/>
<gene>
    <name evidence="7" type="ORF">SDRG_07607</name>
</gene>
<dbReference type="InterPro" id="IPR008979">
    <property type="entry name" value="Galactose-bd-like_sf"/>
</dbReference>
<dbReference type="PANTHER" id="PTHR13194:SF18">
    <property type="entry name" value="COMPLEX I INTERMEDIATE-ASSOCIATED PROTEIN 30, MITOCHONDRIAL"/>
    <property type="match status" value="1"/>
</dbReference>
<evidence type="ECO:0000256" key="3">
    <source>
        <dbReference type="ARBA" id="ARBA00023128"/>
    </source>
</evidence>
<dbReference type="PANTHER" id="PTHR13194">
    <property type="entry name" value="COMPLEX I INTERMEDIATE-ASSOCIATED PROTEIN 30"/>
    <property type="match status" value="1"/>
</dbReference>
<dbReference type="OMA" id="WIKAVAQ"/>
<dbReference type="EMBL" id="JH767153">
    <property type="protein sequence ID" value="EQC34802.1"/>
    <property type="molecule type" value="Genomic_DNA"/>
</dbReference>
<dbReference type="GO" id="GO:0032981">
    <property type="term" value="P:mitochondrial respiratory chain complex I assembly"/>
    <property type="evidence" value="ECO:0007669"/>
    <property type="project" value="TreeGrafter"/>
</dbReference>
<sequence>MSRNSLLRRLVLTAESGVLSAKQLMGLRLNVAPEAHVFRFDKPEATEGWLISSDRAIGGESTCAFEFVPTADDSEKDSPKVGAAVFSGRLSLSVQPTEQHVVRSGYCAIRGNVPRGLHLHGYEGLAMRIKTDGRTYRINAQADGWNPHDLYMGFLKAPANEWVEAELAFSDFILTSRGYVQVDDPAKLDPSSLRTIGIALADDKEGPFKFAIEWIKAVEKVDTTNVAPKPRVSLKTELLDDDEIGPLEDDSSDDANTTKARRPHKSDLVI</sequence>
<name>T0RWR1_SAPDV</name>
<accession>T0RWR1</accession>
<dbReference type="GO" id="GO:0051082">
    <property type="term" value="F:unfolded protein binding"/>
    <property type="evidence" value="ECO:0007669"/>
    <property type="project" value="TreeGrafter"/>
</dbReference>
<evidence type="ECO:0000256" key="2">
    <source>
        <dbReference type="ARBA" id="ARBA00007884"/>
    </source>
</evidence>
<feature type="compositionally biased region" description="Acidic residues" evidence="5">
    <location>
        <begin position="239"/>
        <end position="253"/>
    </location>
</feature>
<comment type="similarity">
    <text evidence="2">Belongs to the CIA30 family.</text>
</comment>
<evidence type="ECO:0000256" key="4">
    <source>
        <dbReference type="ARBA" id="ARBA00023186"/>
    </source>
</evidence>
<evidence type="ECO:0000313" key="7">
    <source>
        <dbReference type="EMBL" id="EQC34802.1"/>
    </source>
</evidence>
<dbReference type="OrthoDB" id="42561at2759"/>
<evidence type="ECO:0000313" key="8">
    <source>
        <dbReference type="Proteomes" id="UP000030762"/>
    </source>
</evidence>
<evidence type="ECO:0000256" key="5">
    <source>
        <dbReference type="SAM" id="MobiDB-lite"/>
    </source>
</evidence>
<keyword evidence="8" id="KW-1185">Reference proteome</keyword>
<dbReference type="Pfam" id="PF08547">
    <property type="entry name" value="CIA30"/>
    <property type="match status" value="1"/>
</dbReference>
<comment type="subcellular location">
    <subcellularLocation>
        <location evidence="1">Mitochondrion</location>
    </subcellularLocation>
</comment>
<evidence type="ECO:0000259" key="6">
    <source>
        <dbReference type="Pfam" id="PF08547"/>
    </source>
</evidence>
<dbReference type="STRING" id="1156394.T0RWR1"/>
<dbReference type="Proteomes" id="UP000030762">
    <property type="component" value="Unassembled WGS sequence"/>
</dbReference>
<protein>
    <recommendedName>
        <fullName evidence="6">NADH:ubiquinone oxidoreductase intermediate-associated protein 30 domain-containing protein</fullName>
    </recommendedName>
</protein>